<dbReference type="InterPro" id="IPR027303">
    <property type="entry name" value="Gln_synth_gly_rich_site"/>
</dbReference>
<dbReference type="AlphaFoldDB" id="A0A147HWC0"/>
<comment type="catalytic activity">
    <reaction evidence="12">
        <text>L-glutamate + NH4(+) + ATP = L-glutamine + ADP + phosphate + H(+)</text>
        <dbReference type="Rhea" id="RHEA:16169"/>
        <dbReference type="ChEBI" id="CHEBI:15378"/>
        <dbReference type="ChEBI" id="CHEBI:28938"/>
        <dbReference type="ChEBI" id="CHEBI:29985"/>
        <dbReference type="ChEBI" id="CHEBI:30616"/>
        <dbReference type="ChEBI" id="CHEBI:43474"/>
        <dbReference type="ChEBI" id="CHEBI:58359"/>
        <dbReference type="ChEBI" id="CHEBI:456216"/>
        <dbReference type="EC" id="6.3.1.2"/>
    </reaction>
</comment>
<gene>
    <name evidence="15" type="primary">glnA</name>
    <name evidence="15" type="ORF">NS334_15035</name>
</gene>
<evidence type="ECO:0000256" key="12">
    <source>
        <dbReference type="RuleBase" id="RU004356"/>
    </source>
</evidence>
<dbReference type="FunFam" id="3.30.590.10:FF:000001">
    <property type="entry name" value="Glutamine synthetase"/>
    <property type="match status" value="1"/>
</dbReference>
<dbReference type="PANTHER" id="PTHR43407:SF2">
    <property type="entry name" value="GLUTAMINE SYNTHETASE"/>
    <property type="match status" value="1"/>
</dbReference>
<evidence type="ECO:0000256" key="11">
    <source>
        <dbReference type="RuleBase" id="RU000387"/>
    </source>
</evidence>
<comment type="function">
    <text evidence="1">Catalyzes the ATP-dependent biosynthesis of glutamine from glutamate and ammonia.</text>
</comment>
<evidence type="ECO:0000256" key="10">
    <source>
        <dbReference type="RuleBase" id="RU000384"/>
    </source>
</evidence>
<dbReference type="Gene3D" id="3.30.590.10">
    <property type="entry name" value="Glutamine synthetase/guanido kinase, catalytic domain"/>
    <property type="match status" value="1"/>
</dbReference>
<dbReference type="PROSITE" id="PS00182">
    <property type="entry name" value="GLNA_ADENYLATION"/>
    <property type="match status" value="1"/>
</dbReference>
<comment type="cofactor">
    <cofactor evidence="7">
        <name>Mg(2+)</name>
        <dbReference type="ChEBI" id="CHEBI:18420"/>
    </cofactor>
    <text evidence="7">Binds 2 Mg(2+) ions per subunit.</text>
</comment>
<accession>A0A147HWC0</accession>
<evidence type="ECO:0000256" key="8">
    <source>
        <dbReference type="PIRSR" id="PIRSR604809-50"/>
    </source>
</evidence>
<feature type="binding site" evidence="7">
    <location>
        <position position="222"/>
    </location>
    <ligand>
        <name>Mg(2+)</name>
        <dbReference type="ChEBI" id="CHEBI:18420"/>
        <label>1</label>
    </ligand>
</feature>
<feature type="binding site" evidence="5">
    <location>
        <position position="329"/>
    </location>
    <ligand>
        <name>L-glutamate</name>
        <dbReference type="ChEBI" id="CHEBI:29985"/>
    </ligand>
</feature>
<keyword evidence="4" id="KW-0535">Nitrogen fixation</keyword>
<dbReference type="EC" id="6.3.1.2" evidence="12"/>
<dbReference type="NCBIfam" id="TIGR00653">
    <property type="entry name" value="GlnA"/>
    <property type="match status" value="1"/>
</dbReference>
<proteinExistence type="inferred from homology"/>
<dbReference type="InterPro" id="IPR004809">
    <property type="entry name" value="Gln_synth_I"/>
</dbReference>
<comment type="subunit">
    <text evidence="11">Oligomer of 12 subunits arranged in the form of two hexagons.</text>
</comment>
<dbReference type="GO" id="GO:0005524">
    <property type="term" value="F:ATP binding"/>
    <property type="evidence" value="ECO:0007669"/>
    <property type="project" value="UniProtKB-KW"/>
</dbReference>
<dbReference type="PROSITE" id="PS51986">
    <property type="entry name" value="GS_BETA_GRASP"/>
    <property type="match status" value="1"/>
</dbReference>
<evidence type="ECO:0000256" key="4">
    <source>
        <dbReference type="ARBA" id="ARBA00023231"/>
    </source>
</evidence>
<feature type="binding site" evidence="6">
    <location>
        <position position="341"/>
    </location>
    <ligand>
        <name>ATP</name>
        <dbReference type="ChEBI" id="CHEBI:30616"/>
    </ligand>
</feature>
<dbReference type="PANTHER" id="PTHR43407">
    <property type="entry name" value="GLUTAMINE SYNTHETASE"/>
    <property type="match status" value="1"/>
</dbReference>
<feature type="binding site" evidence="7">
    <location>
        <position position="132"/>
    </location>
    <ligand>
        <name>Mg(2+)</name>
        <dbReference type="ChEBI" id="CHEBI:18420"/>
        <label>1</label>
    </ligand>
</feature>
<evidence type="ECO:0000256" key="9">
    <source>
        <dbReference type="PROSITE-ProRule" id="PRU01330"/>
    </source>
</evidence>
<feature type="modified residue" description="O-AMP-tyrosine" evidence="8">
    <location>
        <position position="399"/>
    </location>
</feature>
<dbReference type="InterPro" id="IPR014746">
    <property type="entry name" value="Gln_synth/guanido_kin_cat_dom"/>
</dbReference>
<evidence type="ECO:0000259" key="13">
    <source>
        <dbReference type="PROSITE" id="PS51986"/>
    </source>
</evidence>
<dbReference type="GO" id="GO:0004356">
    <property type="term" value="F:glutamine synthetase activity"/>
    <property type="evidence" value="ECO:0007669"/>
    <property type="project" value="UniProtKB-EC"/>
</dbReference>
<dbReference type="GO" id="GO:0016020">
    <property type="term" value="C:membrane"/>
    <property type="evidence" value="ECO:0007669"/>
    <property type="project" value="TreeGrafter"/>
</dbReference>
<feature type="domain" description="GS beta-grasp" evidence="13">
    <location>
        <begin position="15"/>
        <end position="99"/>
    </location>
</feature>
<organism evidence="15 16">
    <name type="scientific">Sphingomonas endophytica</name>
    <dbReference type="NCBI Taxonomy" id="869719"/>
    <lineage>
        <taxon>Bacteria</taxon>
        <taxon>Pseudomonadati</taxon>
        <taxon>Pseudomonadota</taxon>
        <taxon>Alphaproteobacteria</taxon>
        <taxon>Sphingomonadales</taxon>
        <taxon>Sphingomonadaceae</taxon>
        <taxon>Sphingomonas</taxon>
    </lineage>
</organism>
<feature type="binding site" evidence="5">
    <location>
        <position position="341"/>
    </location>
    <ligand>
        <name>L-glutamate</name>
        <dbReference type="ChEBI" id="CHEBI:29985"/>
    </ligand>
</feature>
<feature type="binding site" evidence="7">
    <location>
        <position position="359"/>
    </location>
    <ligand>
        <name>Mg(2+)</name>
        <dbReference type="ChEBI" id="CHEBI:18420"/>
        <label>1</label>
    </ligand>
</feature>
<evidence type="ECO:0000256" key="3">
    <source>
        <dbReference type="ARBA" id="ARBA00011258"/>
    </source>
</evidence>
<dbReference type="Gene3D" id="3.10.20.70">
    <property type="entry name" value="Glutamine synthetase, N-terminal domain"/>
    <property type="match status" value="1"/>
</dbReference>
<evidence type="ECO:0000256" key="5">
    <source>
        <dbReference type="PIRSR" id="PIRSR604809-1"/>
    </source>
</evidence>
<dbReference type="Pfam" id="PF03951">
    <property type="entry name" value="Gln-synt_N"/>
    <property type="match status" value="1"/>
</dbReference>
<feature type="binding site" evidence="7">
    <location>
        <position position="271"/>
    </location>
    <ligand>
        <name>Mg(2+)</name>
        <dbReference type="ChEBI" id="CHEBI:18420"/>
        <label>1</label>
    </ligand>
</feature>
<dbReference type="EMBL" id="LDTB01000075">
    <property type="protein sequence ID" value="KTT69230.1"/>
    <property type="molecule type" value="Genomic_DNA"/>
</dbReference>
<evidence type="ECO:0000256" key="2">
    <source>
        <dbReference type="ARBA" id="ARBA00009897"/>
    </source>
</evidence>
<evidence type="ECO:0000256" key="1">
    <source>
        <dbReference type="ARBA" id="ARBA00003117"/>
    </source>
</evidence>
<dbReference type="GO" id="GO:0019740">
    <property type="term" value="P:nitrogen utilization"/>
    <property type="evidence" value="ECO:0007669"/>
    <property type="project" value="TreeGrafter"/>
</dbReference>
<dbReference type="InterPro" id="IPR001637">
    <property type="entry name" value="Gln_synth_I_adenylation_site"/>
</dbReference>
<name>A0A147HWC0_9SPHN</name>
<sequence length="470" mass="52198">MANTAADVLKKIKEEEIEWVDLRFTDPKGKWQHLTMVASVMGEDEWTDGLMFDGSSIEGWKAINESDMILKPDLDAVYTDPFSATPMLIVFCDIVEPSTGEGYSRDPRTTAKRAEAYVATTGIGDTVYVGPEAEFFMFDDVRFDTSYNQSYFKIDDIELPTNTGREYEGGNMAHRPRAKGGYFPVAPVDSAVDIRGEMVSTMLEMGLPCDKHHHEVAAAQHELGLTFGTLTTTADRMQIYKYVVHQVAHAYGKSATFMPKPIKEDNGSGMHTHFSIWQGKEPLFAGNGYAGLSDTCLYFIGGIIKHAKAINAFTNPTTNSYKRLVPGYEAPVLLAYSARNRSASCRIPYGTGPKAKRVEVRFPDAMANPYLAYAALLMAGLDGIQNKIHPGEAMDKNLYDLPPAELAQVPTVCASLREALESLQADHDFLLKGDVFTKDQIEAYVELKWADVARWEMTPSPVEFDMYYSA</sequence>
<feature type="binding site" evidence="5">
    <location>
        <position position="361"/>
    </location>
    <ligand>
        <name>L-glutamate</name>
        <dbReference type="ChEBI" id="CHEBI:29985"/>
    </ligand>
</feature>
<dbReference type="SUPFAM" id="SSF54368">
    <property type="entry name" value="Glutamine synthetase, N-terminal domain"/>
    <property type="match status" value="1"/>
</dbReference>
<dbReference type="GO" id="GO:0046872">
    <property type="term" value="F:metal ion binding"/>
    <property type="evidence" value="ECO:0007669"/>
    <property type="project" value="UniProtKB-KW"/>
</dbReference>
<feature type="domain" description="GS catalytic" evidence="14">
    <location>
        <begin position="107"/>
        <end position="470"/>
    </location>
</feature>
<keyword evidence="7" id="KW-0479">Metal-binding</keyword>
<dbReference type="InterPro" id="IPR008146">
    <property type="entry name" value="Gln_synth_cat_dom"/>
</dbReference>
<keyword evidence="16" id="KW-1185">Reference proteome</keyword>
<comment type="subunit">
    <text evidence="3">Oligomer of 12 subunits arranged in the form of two hexameric ring.</text>
</comment>
<feature type="binding site" evidence="5">
    <location>
        <begin position="266"/>
        <end position="267"/>
    </location>
    <ligand>
        <name>L-glutamate</name>
        <dbReference type="ChEBI" id="CHEBI:29985"/>
    </ligand>
</feature>
<feature type="binding site" evidence="6">
    <location>
        <position position="354"/>
    </location>
    <ligand>
        <name>ATP</name>
        <dbReference type="ChEBI" id="CHEBI:30616"/>
    </ligand>
</feature>
<dbReference type="PROSITE" id="PS00181">
    <property type="entry name" value="GLNA_ATP"/>
    <property type="match status" value="1"/>
</dbReference>
<keyword evidence="6 12" id="KW-0067">ATP-binding</keyword>
<dbReference type="PROSITE" id="PS51987">
    <property type="entry name" value="GS_CATALYTIC"/>
    <property type="match status" value="1"/>
</dbReference>
<evidence type="ECO:0000256" key="6">
    <source>
        <dbReference type="PIRSR" id="PIRSR604809-2"/>
    </source>
</evidence>
<feature type="binding site" evidence="6">
    <location>
        <begin position="273"/>
        <end position="275"/>
    </location>
    <ligand>
        <name>ATP</name>
        <dbReference type="ChEBI" id="CHEBI:30616"/>
    </ligand>
</feature>
<dbReference type="SUPFAM" id="SSF55931">
    <property type="entry name" value="Glutamine synthetase/guanido kinase"/>
    <property type="match status" value="1"/>
</dbReference>
<evidence type="ECO:0000313" key="15">
    <source>
        <dbReference type="EMBL" id="KTT69230.1"/>
    </source>
</evidence>
<dbReference type="InterPro" id="IPR008147">
    <property type="entry name" value="Gln_synt_N"/>
</dbReference>
<dbReference type="GO" id="GO:0006542">
    <property type="term" value="P:glutamine biosynthetic process"/>
    <property type="evidence" value="ECO:0007669"/>
    <property type="project" value="InterPro"/>
</dbReference>
<dbReference type="PATRIC" id="fig|869719.3.peg.3188"/>
<feature type="binding site" evidence="7">
    <location>
        <position position="215"/>
    </location>
    <ligand>
        <name>Mg(2+)</name>
        <dbReference type="ChEBI" id="CHEBI:18420"/>
        <label>1</label>
    </ligand>
</feature>
<comment type="caution">
    <text evidence="15">The sequence shown here is derived from an EMBL/GenBank/DDBJ whole genome shotgun (WGS) entry which is preliminary data.</text>
</comment>
<dbReference type="PROSITE" id="PS00180">
    <property type="entry name" value="GLNA_1"/>
    <property type="match status" value="1"/>
</dbReference>
<dbReference type="InterPro" id="IPR027302">
    <property type="entry name" value="Gln_synth_N_conserv_site"/>
</dbReference>
<dbReference type="InterPro" id="IPR036651">
    <property type="entry name" value="Gln_synt_N_sf"/>
</dbReference>
<keyword evidence="8" id="KW-0597">Phosphoprotein</keyword>
<dbReference type="OrthoDB" id="9807095at2"/>
<keyword evidence="12 15" id="KW-0436">Ligase</keyword>
<keyword evidence="7" id="KW-0460">Magnesium</keyword>
<dbReference type="Proteomes" id="UP000074310">
    <property type="component" value="Unassembled WGS sequence"/>
</dbReference>
<evidence type="ECO:0000259" key="14">
    <source>
        <dbReference type="PROSITE" id="PS51987"/>
    </source>
</evidence>
<comment type="subcellular location">
    <subcellularLocation>
        <location evidence="11">Cytoplasm</location>
    </subcellularLocation>
</comment>
<feature type="binding site" evidence="5">
    <location>
        <position position="323"/>
    </location>
    <ligand>
        <name>L-glutamate</name>
        <dbReference type="ChEBI" id="CHEBI:29985"/>
    </ligand>
</feature>
<dbReference type="SMART" id="SM01230">
    <property type="entry name" value="Gln-synt_C"/>
    <property type="match status" value="1"/>
</dbReference>
<evidence type="ECO:0000256" key="7">
    <source>
        <dbReference type="PIRSR" id="PIRSR604809-3"/>
    </source>
</evidence>
<comment type="similarity">
    <text evidence="2 9 10">Belongs to the glutamine synthetase family.</text>
</comment>
<dbReference type="RefSeq" id="WP_058756770.1">
    <property type="nucleotide sequence ID" value="NZ_LDTB01000075.1"/>
</dbReference>
<dbReference type="GO" id="GO:0005737">
    <property type="term" value="C:cytoplasm"/>
    <property type="evidence" value="ECO:0007669"/>
    <property type="project" value="UniProtKB-SubCell"/>
</dbReference>
<feature type="binding site" evidence="7">
    <location>
        <position position="134"/>
    </location>
    <ligand>
        <name>Mg(2+)</name>
        <dbReference type="ChEBI" id="CHEBI:18420"/>
        <label>1</label>
    </ligand>
</feature>
<keyword evidence="6 12" id="KW-0547">Nucleotide-binding</keyword>
<reference evidence="15 16" key="1">
    <citation type="journal article" date="2016" name="Front. Microbiol.">
        <title>Genomic Resource of Rice Seed Associated Bacteria.</title>
        <authorList>
            <person name="Midha S."/>
            <person name="Bansal K."/>
            <person name="Sharma S."/>
            <person name="Kumar N."/>
            <person name="Patil P.P."/>
            <person name="Chaudhry V."/>
            <person name="Patil P.B."/>
        </authorList>
    </citation>
    <scope>NUCLEOTIDE SEQUENCE [LARGE SCALE GENOMIC DNA]</scope>
    <source>
        <strain evidence="15 16">NS334</strain>
    </source>
</reference>
<dbReference type="Pfam" id="PF00120">
    <property type="entry name" value="Gln-synt_C"/>
    <property type="match status" value="1"/>
</dbReference>
<feature type="binding site" evidence="6">
    <location>
        <position position="210"/>
    </location>
    <ligand>
        <name>ATP</name>
        <dbReference type="ChEBI" id="CHEBI:30616"/>
    </ligand>
</feature>
<evidence type="ECO:0000313" key="16">
    <source>
        <dbReference type="Proteomes" id="UP000074310"/>
    </source>
</evidence>
<keyword evidence="11" id="KW-0963">Cytoplasm</keyword>
<protein>
    <recommendedName>
        <fullName evidence="12">Glutamine synthetase</fullName>
        <ecNumber evidence="12">6.3.1.2</ecNumber>
    </recommendedName>
</protein>